<comment type="caution">
    <text evidence="5">The sequence shown here is derived from an EMBL/GenBank/DDBJ whole genome shotgun (WGS) entry which is preliminary data.</text>
</comment>
<dbReference type="Pfam" id="PF02854">
    <property type="entry name" value="MIF4G"/>
    <property type="match status" value="1"/>
</dbReference>
<keyword evidence="2" id="KW-0396">Initiation factor</keyword>
<proteinExistence type="inferred from homology"/>
<accession>A0A8H6MF04</accession>
<dbReference type="OrthoDB" id="514777at2759"/>
<keyword evidence="6" id="KW-1185">Reference proteome</keyword>
<sequence length="282" mass="31881">MLREEREETKLWVRRAKEHRTAAEAGEDIIKELRTRIEALEKDPVVATQNSRATEGKQHELDGLLGQLSWETFELIADHIIKWANNPERGDDGRTLKFLANLFANLCQTNLAPDQPQVSRIFPPDLREGTSLWRSPLQSPGVFCLGPDPKCQAPGASSNRLFGELYMLKILDEHLMHECIKKLIAIIESNSDSGDAVQALHTLLSTIGTKLDTPQSRTELDIQFRRMKSISKGTQYSAHNRSLLQELLDLRKRKWVSLTEARVQSYKQLGFPSGSRTGSRLG</sequence>
<dbReference type="EMBL" id="JACGCI010000009">
    <property type="protein sequence ID" value="KAF6761567.1"/>
    <property type="molecule type" value="Genomic_DNA"/>
</dbReference>
<dbReference type="GO" id="GO:0003729">
    <property type="term" value="F:mRNA binding"/>
    <property type="evidence" value="ECO:0007669"/>
    <property type="project" value="TreeGrafter"/>
</dbReference>
<organism evidence="5 6">
    <name type="scientific">Ephemerocybe angulata</name>
    <dbReference type="NCBI Taxonomy" id="980116"/>
    <lineage>
        <taxon>Eukaryota</taxon>
        <taxon>Fungi</taxon>
        <taxon>Dikarya</taxon>
        <taxon>Basidiomycota</taxon>
        <taxon>Agaricomycotina</taxon>
        <taxon>Agaricomycetes</taxon>
        <taxon>Agaricomycetidae</taxon>
        <taxon>Agaricales</taxon>
        <taxon>Agaricineae</taxon>
        <taxon>Psathyrellaceae</taxon>
        <taxon>Ephemerocybe</taxon>
    </lineage>
</organism>
<evidence type="ECO:0000313" key="6">
    <source>
        <dbReference type="Proteomes" id="UP000521943"/>
    </source>
</evidence>
<evidence type="ECO:0000313" key="5">
    <source>
        <dbReference type="EMBL" id="KAF6761567.1"/>
    </source>
</evidence>
<feature type="domain" description="MIF4G" evidence="4">
    <location>
        <begin position="159"/>
        <end position="254"/>
    </location>
</feature>
<dbReference type="PANTHER" id="PTHR23253:SF9">
    <property type="entry name" value="EUKARYOTIC TRANSLATION INITIATION FACTOR 4 GAMMA 2"/>
    <property type="match status" value="1"/>
</dbReference>
<dbReference type="GO" id="GO:0016281">
    <property type="term" value="C:eukaryotic translation initiation factor 4F complex"/>
    <property type="evidence" value="ECO:0007669"/>
    <property type="project" value="TreeGrafter"/>
</dbReference>
<protein>
    <submittedName>
        <fullName evidence="5">Armadillo-type protein</fullName>
    </submittedName>
</protein>
<keyword evidence="3" id="KW-0648">Protein biosynthesis</keyword>
<dbReference type="PANTHER" id="PTHR23253">
    <property type="entry name" value="EUKARYOTIC TRANSLATION INITIATION FACTOR 4 GAMMA"/>
    <property type="match status" value="1"/>
</dbReference>
<evidence type="ECO:0000256" key="3">
    <source>
        <dbReference type="ARBA" id="ARBA00022917"/>
    </source>
</evidence>
<dbReference type="Gene3D" id="1.25.40.180">
    <property type="match status" value="1"/>
</dbReference>
<name>A0A8H6MF04_9AGAR</name>
<dbReference type="InterPro" id="IPR016024">
    <property type="entry name" value="ARM-type_fold"/>
</dbReference>
<dbReference type="Proteomes" id="UP000521943">
    <property type="component" value="Unassembled WGS sequence"/>
</dbReference>
<gene>
    <name evidence="5" type="ORF">DFP72DRAFT_879030</name>
</gene>
<reference evidence="5 6" key="1">
    <citation type="submission" date="2020-07" db="EMBL/GenBank/DDBJ databases">
        <title>Comparative genomics of pyrophilous fungi reveals a link between fire events and developmental genes.</title>
        <authorList>
            <consortium name="DOE Joint Genome Institute"/>
            <person name="Steindorff A.S."/>
            <person name="Carver A."/>
            <person name="Calhoun S."/>
            <person name="Stillman K."/>
            <person name="Liu H."/>
            <person name="Lipzen A."/>
            <person name="Pangilinan J."/>
            <person name="Labutti K."/>
            <person name="Bruns T.D."/>
            <person name="Grigoriev I.V."/>
        </authorList>
    </citation>
    <scope>NUCLEOTIDE SEQUENCE [LARGE SCALE GENOMIC DNA]</scope>
    <source>
        <strain evidence="5 6">CBS 144469</strain>
    </source>
</reference>
<evidence type="ECO:0000256" key="1">
    <source>
        <dbReference type="ARBA" id="ARBA00005775"/>
    </source>
</evidence>
<dbReference type="InterPro" id="IPR003890">
    <property type="entry name" value="MIF4G-like_typ-3"/>
</dbReference>
<comment type="similarity">
    <text evidence="1">Belongs to the eukaryotic initiation factor 4G family.</text>
</comment>
<dbReference type="AlphaFoldDB" id="A0A8H6MF04"/>
<dbReference type="SUPFAM" id="SSF48371">
    <property type="entry name" value="ARM repeat"/>
    <property type="match status" value="1"/>
</dbReference>
<evidence type="ECO:0000259" key="4">
    <source>
        <dbReference type="Pfam" id="PF02854"/>
    </source>
</evidence>
<dbReference type="GO" id="GO:0003743">
    <property type="term" value="F:translation initiation factor activity"/>
    <property type="evidence" value="ECO:0007669"/>
    <property type="project" value="UniProtKB-KW"/>
</dbReference>
<evidence type="ECO:0000256" key="2">
    <source>
        <dbReference type="ARBA" id="ARBA00022540"/>
    </source>
</evidence>